<dbReference type="EMBL" id="BMRE01000002">
    <property type="protein sequence ID" value="GGU21952.1"/>
    <property type="molecule type" value="Genomic_DNA"/>
</dbReference>
<dbReference type="SUPFAM" id="SSF102588">
    <property type="entry name" value="LmbE-like"/>
    <property type="match status" value="1"/>
</dbReference>
<dbReference type="Gene3D" id="3.40.50.10320">
    <property type="entry name" value="LmbE-like"/>
    <property type="match status" value="1"/>
</dbReference>
<dbReference type="Pfam" id="PF02585">
    <property type="entry name" value="PIG-L"/>
    <property type="match status" value="1"/>
</dbReference>
<reference evidence="3" key="1">
    <citation type="journal article" date="2019" name="Int. J. Syst. Evol. Microbiol.">
        <title>The Global Catalogue of Microorganisms (GCM) 10K type strain sequencing project: providing services to taxonomists for standard genome sequencing and annotation.</title>
        <authorList>
            <consortium name="The Broad Institute Genomics Platform"/>
            <consortium name="The Broad Institute Genome Sequencing Center for Infectious Disease"/>
            <person name="Wu L."/>
            <person name="Ma J."/>
        </authorList>
    </citation>
    <scope>NUCLEOTIDE SEQUENCE [LARGE SCALE GENOMIC DNA]</scope>
    <source>
        <strain evidence="3">JCM 3296</strain>
    </source>
</reference>
<sequence length="278" mass="31030">MVSQTTTVSFVAHPDDDLLFMNPDIASDIQAGYNVWVVFMTAGDVPLRPGKSHGGMGYADMRINGARTAYARAARSPNSWTFEEMAFGDHSVATNRLDGTNVRLVFTFIHAASGPEDNCGDLYRLWNVPDFVAHPIDGRPGYTRASIGTMIRGILDTAQPAYIRTLSTLGHHEGDHIDHTAAALLVAEANRDEEGLTLVQRDEYIGYLASRTDAPWDENVFGFWRDEKTAIWNEYWPRDPELFAGAWFLAMARQYLLVDRTDPPGNAWEPPTDFVDLC</sequence>
<evidence type="ECO:0000256" key="1">
    <source>
        <dbReference type="ARBA" id="ARBA00022833"/>
    </source>
</evidence>
<evidence type="ECO:0000313" key="3">
    <source>
        <dbReference type="Proteomes" id="UP000649573"/>
    </source>
</evidence>
<evidence type="ECO:0000313" key="2">
    <source>
        <dbReference type="EMBL" id="GGU21952.1"/>
    </source>
</evidence>
<evidence type="ECO:0008006" key="4">
    <source>
        <dbReference type="Google" id="ProtNLM"/>
    </source>
</evidence>
<dbReference type="PANTHER" id="PTHR12993">
    <property type="entry name" value="N-ACETYLGLUCOSAMINYL-PHOSPHATIDYLINOSITOL DE-N-ACETYLASE-RELATED"/>
    <property type="match status" value="1"/>
</dbReference>
<dbReference type="InterPro" id="IPR024078">
    <property type="entry name" value="LmbE-like_dom_sf"/>
</dbReference>
<comment type="caution">
    <text evidence="2">The sequence shown here is derived from an EMBL/GenBank/DDBJ whole genome shotgun (WGS) entry which is preliminary data.</text>
</comment>
<dbReference type="PANTHER" id="PTHR12993:SF23">
    <property type="entry name" value="N-ACETYLGLUCOSAMINYLPHOSPHATIDYLINOSITOL DEACETYLASE"/>
    <property type="match status" value="1"/>
</dbReference>
<keyword evidence="1" id="KW-0862">Zinc</keyword>
<protein>
    <recommendedName>
        <fullName evidence="4">GlcNAc-PI de-N-acetylase</fullName>
    </recommendedName>
</protein>
<proteinExistence type="predicted"/>
<organism evidence="2 3">
    <name type="scientific">Lentzea flava</name>
    <dbReference type="NCBI Taxonomy" id="103732"/>
    <lineage>
        <taxon>Bacteria</taxon>
        <taxon>Bacillati</taxon>
        <taxon>Actinomycetota</taxon>
        <taxon>Actinomycetes</taxon>
        <taxon>Pseudonocardiales</taxon>
        <taxon>Pseudonocardiaceae</taxon>
        <taxon>Lentzea</taxon>
    </lineage>
</organism>
<keyword evidence="3" id="KW-1185">Reference proteome</keyword>
<name>A0ABQ2UF64_9PSEU</name>
<dbReference type="InterPro" id="IPR003737">
    <property type="entry name" value="GlcNAc_PI_deacetylase-related"/>
</dbReference>
<accession>A0ABQ2UF64</accession>
<gene>
    <name evidence="2" type="ORF">GCM10010178_12800</name>
</gene>
<dbReference type="Proteomes" id="UP000649573">
    <property type="component" value="Unassembled WGS sequence"/>
</dbReference>